<feature type="domain" description="DhaL" evidence="3">
    <location>
        <begin position="4"/>
        <end position="200"/>
    </location>
</feature>
<dbReference type="PROSITE" id="PS51480">
    <property type="entry name" value="DHAL"/>
    <property type="match status" value="1"/>
</dbReference>
<dbReference type="SUPFAM" id="SSF101473">
    <property type="entry name" value="DhaL-like"/>
    <property type="match status" value="1"/>
</dbReference>
<dbReference type="NCBIfam" id="TIGR02365">
    <property type="entry name" value="dha_L_ycgS"/>
    <property type="match status" value="1"/>
</dbReference>
<keyword evidence="5" id="KW-1185">Reference proteome</keyword>
<dbReference type="InterPro" id="IPR050861">
    <property type="entry name" value="Dihydroxyacetone_Kinase"/>
</dbReference>
<evidence type="ECO:0000256" key="1">
    <source>
        <dbReference type="ARBA" id="ARBA00022679"/>
    </source>
</evidence>
<comment type="caution">
    <text evidence="4">The sequence shown here is derived from an EMBL/GenBank/DDBJ whole genome shotgun (WGS) entry which is preliminary data.</text>
</comment>
<dbReference type="RefSeq" id="WP_306885177.1">
    <property type="nucleotide sequence ID" value="NZ_JAUSUL010000002.1"/>
</dbReference>
<dbReference type="Gene3D" id="1.25.40.340">
    <property type="match status" value="1"/>
</dbReference>
<evidence type="ECO:0000259" key="3">
    <source>
        <dbReference type="PROSITE" id="PS51480"/>
    </source>
</evidence>
<dbReference type="AlphaFoldDB" id="A0AAE4ATW2"/>
<protein>
    <submittedName>
        <fullName evidence="4">Dihydroxyacetone kinase-like protein</fullName>
        <ecNumber evidence="4">2.7.1.-</ecNumber>
    </submittedName>
</protein>
<proteinExistence type="predicted"/>
<dbReference type="Proteomes" id="UP001229244">
    <property type="component" value="Unassembled WGS sequence"/>
</dbReference>
<dbReference type="GO" id="GO:0019563">
    <property type="term" value="P:glycerol catabolic process"/>
    <property type="evidence" value="ECO:0007669"/>
    <property type="project" value="TreeGrafter"/>
</dbReference>
<dbReference type="GO" id="GO:0004371">
    <property type="term" value="F:glycerone kinase activity"/>
    <property type="evidence" value="ECO:0007669"/>
    <property type="project" value="InterPro"/>
</dbReference>
<dbReference type="PANTHER" id="PTHR28629:SF4">
    <property type="entry name" value="TRIOKINASE_FMN CYCLASE"/>
    <property type="match status" value="1"/>
</dbReference>
<evidence type="ECO:0000313" key="5">
    <source>
        <dbReference type="Proteomes" id="UP001229244"/>
    </source>
</evidence>
<keyword evidence="1 4" id="KW-0808">Transferase</keyword>
<reference evidence="4" key="1">
    <citation type="submission" date="2023-07" db="EMBL/GenBank/DDBJ databases">
        <title>Genomic Encyclopedia of Type Strains, Phase IV (KMG-IV): sequencing the most valuable type-strain genomes for metagenomic binning, comparative biology and taxonomic classification.</title>
        <authorList>
            <person name="Goeker M."/>
        </authorList>
    </citation>
    <scope>NUCLEOTIDE SEQUENCE</scope>
    <source>
        <strain evidence="4">DSM 21202</strain>
    </source>
</reference>
<dbReference type="EC" id="2.7.1.-" evidence="4"/>
<name>A0AAE4ATW2_9HYPH</name>
<dbReference type="PANTHER" id="PTHR28629">
    <property type="entry name" value="TRIOKINASE/FMN CYCLASE"/>
    <property type="match status" value="1"/>
</dbReference>
<dbReference type="GO" id="GO:0005829">
    <property type="term" value="C:cytosol"/>
    <property type="evidence" value="ECO:0007669"/>
    <property type="project" value="TreeGrafter"/>
</dbReference>
<organism evidence="4 5">
    <name type="scientific">Amorphus orientalis</name>
    <dbReference type="NCBI Taxonomy" id="649198"/>
    <lineage>
        <taxon>Bacteria</taxon>
        <taxon>Pseudomonadati</taxon>
        <taxon>Pseudomonadota</taxon>
        <taxon>Alphaproteobacteria</taxon>
        <taxon>Hyphomicrobiales</taxon>
        <taxon>Amorphaceae</taxon>
        <taxon>Amorphus</taxon>
    </lineage>
</organism>
<dbReference type="SMART" id="SM01120">
    <property type="entry name" value="Dak2"/>
    <property type="match status" value="1"/>
</dbReference>
<dbReference type="FunFam" id="1.25.40.340:FF:000002">
    <property type="entry name" value="Dihydroxyacetone kinase, L subunit"/>
    <property type="match status" value="1"/>
</dbReference>
<dbReference type="EMBL" id="JAUSUL010000002">
    <property type="protein sequence ID" value="MDQ0315344.1"/>
    <property type="molecule type" value="Genomic_DNA"/>
</dbReference>
<accession>A0AAE4ATW2</accession>
<dbReference type="InterPro" id="IPR004007">
    <property type="entry name" value="DhaL_dom"/>
</dbReference>
<dbReference type="Pfam" id="PF02734">
    <property type="entry name" value="Dak2"/>
    <property type="match status" value="1"/>
</dbReference>
<dbReference type="InterPro" id="IPR036117">
    <property type="entry name" value="DhaL_dom_sf"/>
</dbReference>
<evidence type="ECO:0000313" key="4">
    <source>
        <dbReference type="EMBL" id="MDQ0315344.1"/>
    </source>
</evidence>
<sequence length="208" mass="21288">MSADWLKPAIQAVAETLIAHSEELSDLDSAIGDGDHGHNMKRGFQAVLEQIDQIAAEEPPKALQKIGMTLVGKVGGASGPLYGTLFMQAGKSWDGTPSVAAVAAAVEGGLDGVKARGKATAGEKTMIDVWEPVVAALKEASDKSGADAAAAARSAAETGLEATREMKATKGRAAYLGERSIGHLDPGARSSELIVQTLSDLVSKGVAP</sequence>
<gene>
    <name evidence="4" type="ORF">J2S73_001801</name>
</gene>
<keyword evidence="2 4" id="KW-0418">Kinase</keyword>
<dbReference type="InterPro" id="IPR012737">
    <property type="entry name" value="DhaK_L_YcgS"/>
</dbReference>
<evidence type="ECO:0000256" key="2">
    <source>
        <dbReference type="ARBA" id="ARBA00022777"/>
    </source>
</evidence>